<dbReference type="RefSeq" id="WP_208345533.1">
    <property type="nucleotide sequence ID" value="NZ_JAENRE010000003.1"/>
</dbReference>
<protein>
    <recommendedName>
        <fullName evidence="3">Immunity protein 30 domain-containing protein</fullName>
    </recommendedName>
</protein>
<accession>A0ABD4PSA9</accession>
<evidence type="ECO:0000313" key="2">
    <source>
        <dbReference type="Proteomes" id="UP000668358"/>
    </source>
</evidence>
<dbReference type="EMBL" id="JAENRE010000003">
    <property type="protein sequence ID" value="MBO3416803.1"/>
    <property type="molecule type" value="Genomic_DNA"/>
</dbReference>
<evidence type="ECO:0008006" key="3">
    <source>
        <dbReference type="Google" id="ProtNLM"/>
    </source>
</evidence>
<evidence type="ECO:0000313" key="1">
    <source>
        <dbReference type="EMBL" id="MBO3416803.1"/>
    </source>
</evidence>
<gene>
    <name evidence="1" type="ORF">JJB78_09765</name>
</gene>
<dbReference type="AlphaFoldDB" id="A0ABD4PSA9"/>
<proteinExistence type="predicted"/>
<comment type="caution">
    <text evidence="1">The sequence shown here is derived from an EMBL/GenBank/DDBJ whole genome shotgun (WGS) entry which is preliminary data.</text>
</comment>
<name>A0ABD4PSA9_CLOPF</name>
<reference evidence="1 2" key="1">
    <citation type="submission" date="2020-12" db="EMBL/GenBank/DDBJ databases">
        <title>Comparative genomics of Clostridium perfringens reveals patterns of host-associated phylogenetic clades and virulence factors.</title>
        <authorList>
            <person name="Smith A.H."/>
            <person name="Geier R."/>
        </authorList>
    </citation>
    <scope>NUCLEOTIDE SEQUENCE [LARGE SCALE GENOMIC DNA]</scope>
    <source>
        <strain evidence="1 2">CHD15829P</strain>
    </source>
</reference>
<organism evidence="1 2">
    <name type="scientific">Clostridium perfringens</name>
    <dbReference type="NCBI Taxonomy" id="1502"/>
    <lineage>
        <taxon>Bacteria</taxon>
        <taxon>Bacillati</taxon>
        <taxon>Bacillota</taxon>
        <taxon>Clostridia</taxon>
        <taxon>Eubacteriales</taxon>
        <taxon>Clostridiaceae</taxon>
        <taxon>Clostridium</taxon>
    </lineage>
</organism>
<sequence>MEFLNDKQKKRVDEIKKHLVNITGERKDEERINFCISPFKEELQSLVFICDIENEESKLLNFIIKILFQNELSFIDACLVLSYVYKRINMSALTYSTEFDEEKLRLKHLLNNENGIYAADEILNAIFNRKEFFSININEVLYYVCKKMKANMFFSKY</sequence>
<dbReference type="Proteomes" id="UP000668358">
    <property type="component" value="Unassembled WGS sequence"/>
</dbReference>